<sequence>MKIFPIKKSIASLIIISILSCSSVKTATVSGKVLAIQKGKDGYTATIENSKGRIYYGTISIPNLKNLQLFKQAETGDTITVKGELWKMGKEKQITVREILELKHKNITEAKITGTVQSVEKGKDDYTAKIKTTEGTIYFAVISIPNLGSAEKYREFKIGEKVTLFGEIWKMGNDNRITVKKNLD</sequence>
<keyword evidence="3" id="KW-1185">Reference proteome</keyword>
<feature type="chain" id="PRO_5043622245" description="DUF5666 domain-containing protein" evidence="1">
    <location>
        <begin position="27"/>
        <end position="184"/>
    </location>
</feature>
<accession>A0AAW6TTF8</accession>
<evidence type="ECO:0000313" key="2">
    <source>
        <dbReference type="EMBL" id="MDI5950527.1"/>
    </source>
</evidence>
<comment type="caution">
    <text evidence="2">The sequence shown here is derived from an EMBL/GenBank/DDBJ whole genome shotgun (WGS) entry which is preliminary data.</text>
</comment>
<dbReference type="AlphaFoldDB" id="A0AAW6TTF8"/>
<dbReference type="Proteomes" id="UP001228643">
    <property type="component" value="Unassembled WGS sequence"/>
</dbReference>
<dbReference type="RefSeq" id="WP_282717166.1">
    <property type="nucleotide sequence ID" value="NZ_JASCRY010000003.1"/>
</dbReference>
<organism evidence="2 3">
    <name type="scientific">Flavobacterium yafengii</name>
    <dbReference type="NCBI Taxonomy" id="3041253"/>
    <lineage>
        <taxon>Bacteria</taxon>
        <taxon>Pseudomonadati</taxon>
        <taxon>Bacteroidota</taxon>
        <taxon>Flavobacteriia</taxon>
        <taxon>Flavobacteriales</taxon>
        <taxon>Flavobacteriaceae</taxon>
        <taxon>Flavobacterium</taxon>
    </lineage>
</organism>
<evidence type="ECO:0008006" key="4">
    <source>
        <dbReference type="Google" id="ProtNLM"/>
    </source>
</evidence>
<evidence type="ECO:0000256" key="1">
    <source>
        <dbReference type="SAM" id="SignalP"/>
    </source>
</evidence>
<dbReference type="EMBL" id="JASCRY010000003">
    <property type="protein sequence ID" value="MDI5950527.1"/>
    <property type="molecule type" value="Genomic_DNA"/>
</dbReference>
<protein>
    <recommendedName>
        <fullName evidence="4">DUF5666 domain-containing protein</fullName>
    </recommendedName>
</protein>
<dbReference type="PROSITE" id="PS51257">
    <property type="entry name" value="PROKAR_LIPOPROTEIN"/>
    <property type="match status" value="1"/>
</dbReference>
<keyword evidence="1" id="KW-0732">Signal</keyword>
<gene>
    <name evidence="2" type="ORF">QLS97_12790</name>
</gene>
<evidence type="ECO:0000313" key="3">
    <source>
        <dbReference type="Proteomes" id="UP001228643"/>
    </source>
</evidence>
<proteinExistence type="predicted"/>
<name>A0AAW6TTF8_9FLAO</name>
<reference evidence="2 3" key="1">
    <citation type="submission" date="2023-04" db="EMBL/GenBank/DDBJ databases">
        <title>Two novel species of Flavobacterium.</title>
        <authorList>
            <person name="Liu Q."/>
            <person name="Xin Y.-H."/>
        </authorList>
    </citation>
    <scope>NUCLEOTIDE SEQUENCE [LARGE SCALE GENOMIC DNA]</scope>
    <source>
        <strain evidence="2 3">LB2P87</strain>
    </source>
</reference>
<feature type="signal peptide" evidence="1">
    <location>
        <begin position="1"/>
        <end position="26"/>
    </location>
</feature>